<feature type="compositionally biased region" description="Polar residues" evidence="5">
    <location>
        <begin position="617"/>
        <end position="643"/>
    </location>
</feature>
<dbReference type="InterPro" id="IPR036390">
    <property type="entry name" value="WH_DNA-bd_sf"/>
</dbReference>
<feature type="DNA-binding region" description="Fork-head" evidence="4">
    <location>
        <begin position="223"/>
        <end position="317"/>
    </location>
</feature>
<organism evidence="7 8">
    <name type="scientific">Stegodyphus mimosarum</name>
    <name type="common">African social velvet spider</name>
    <dbReference type="NCBI Taxonomy" id="407821"/>
    <lineage>
        <taxon>Eukaryota</taxon>
        <taxon>Metazoa</taxon>
        <taxon>Ecdysozoa</taxon>
        <taxon>Arthropoda</taxon>
        <taxon>Chelicerata</taxon>
        <taxon>Arachnida</taxon>
        <taxon>Araneae</taxon>
        <taxon>Araneomorphae</taxon>
        <taxon>Entelegynae</taxon>
        <taxon>Eresoidea</taxon>
        <taxon>Eresidae</taxon>
        <taxon>Stegodyphus</taxon>
    </lineage>
</organism>
<dbReference type="Pfam" id="PF00250">
    <property type="entry name" value="Forkhead"/>
    <property type="match status" value="1"/>
</dbReference>
<dbReference type="AlphaFoldDB" id="A0A087TN17"/>
<proteinExistence type="predicted"/>
<accession>A0A087TN17</accession>
<dbReference type="GO" id="GO:0005634">
    <property type="term" value="C:nucleus"/>
    <property type="evidence" value="ECO:0007669"/>
    <property type="project" value="UniProtKB-SubCell"/>
</dbReference>
<dbReference type="PROSITE" id="PS00658">
    <property type="entry name" value="FORK_HEAD_2"/>
    <property type="match status" value="1"/>
</dbReference>
<dbReference type="PROSITE" id="PS50039">
    <property type="entry name" value="FORK_HEAD_3"/>
    <property type="match status" value="1"/>
</dbReference>
<dbReference type="InterPro" id="IPR036388">
    <property type="entry name" value="WH-like_DNA-bd_sf"/>
</dbReference>
<evidence type="ECO:0000313" key="7">
    <source>
        <dbReference type="EMBL" id="KFM66506.1"/>
    </source>
</evidence>
<feature type="region of interest" description="Disordered" evidence="5">
    <location>
        <begin position="199"/>
        <end position="221"/>
    </location>
</feature>
<evidence type="ECO:0000256" key="5">
    <source>
        <dbReference type="SAM" id="MobiDB-lite"/>
    </source>
</evidence>
<dbReference type="PANTHER" id="PTHR46262">
    <property type="entry name" value="FORKHEAD BOX PROTEIN BINIOU"/>
    <property type="match status" value="1"/>
</dbReference>
<dbReference type="OrthoDB" id="5954824at2759"/>
<dbReference type="PANTHER" id="PTHR46262:SF2">
    <property type="entry name" value="FORKHEAD BOX PROTEIN BINIOU"/>
    <property type="match status" value="1"/>
</dbReference>
<feature type="region of interest" description="Disordered" evidence="5">
    <location>
        <begin position="549"/>
        <end position="577"/>
    </location>
</feature>
<dbReference type="OMA" id="MQRYSMY"/>
<feature type="compositionally biased region" description="Polar residues" evidence="5">
    <location>
        <begin position="598"/>
        <end position="611"/>
    </location>
</feature>
<feature type="compositionally biased region" description="Basic and acidic residues" evidence="5">
    <location>
        <begin position="199"/>
        <end position="210"/>
    </location>
</feature>
<evidence type="ECO:0000256" key="1">
    <source>
        <dbReference type="ARBA" id="ARBA00004123"/>
    </source>
</evidence>
<dbReference type="GO" id="GO:0001710">
    <property type="term" value="P:mesodermal cell fate commitment"/>
    <property type="evidence" value="ECO:0007669"/>
    <property type="project" value="UniProtKB-ARBA"/>
</dbReference>
<feature type="region of interest" description="Disordered" evidence="5">
    <location>
        <begin position="156"/>
        <end position="175"/>
    </location>
</feature>
<dbReference type="EMBL" id="KK115971">
    <property type="protein sequence ID" value="KFM66506.1"/>
    <property type="molecule type" value="Genomic_DNA"/>
</dbReference>
<protein>
    <submittedName>
        <fullName evidence="7">Forkhead box protein F1-A</fullName>
    </submittedName>
</protein>
<dbReference type="Proteomes" id="UP000054359">
    <property type="component" value="Unassembled WGS sequence"/>
</dbReference>
<dbReference type="PROSITE" id="PS00657">
    <property type="entry name" value="FORK_HEAD_1"/>
    <property type="match status" value="1"/>
</dbReference>
<dbReference type="GO" id="GO:0000978">
    <property type="term" value="F:RNA polymerase II cis-regulatory region sequence-specific DNA binding"/>
    <property type="evidence" value="ECO:0007669"/>
    <property type="project" value="TreeGrafter"/>
</dbReference>
<dbReference type="InterPro" id="IPR018122">
    <property type="entry name" value="TF_fork_head_CS_1"/>
</dbReference>
<keyword evidence="3 4" id="KW-0539">Nucleus</keyword>
<sequence>MKLDHQIQYKPDTLNNKETDYDIAANLGIQNYMLHMENGERLQQSCAEATSLNRRMNVDRTFNSVYLRPSSSLCYQNEQLMDSISDKYASSSYRQADLLNNRQGDLLNNRQAELLTNRQADLLNNRQADLLNKSLRNETGDSAVFPRIKDEKYANVNQNNESNHNSSTEDINPCTSENEVVNDDVNTSDNLATTAAVKAEDNTETKETVNPKKSGAGMRKPEKPPFSYIALIVMAIQSSPTKKLTLSEIYQFLQQRFSFFRGEYMGWKNSVRHNLSLNDCFIKLPKGLGRPGKGHYWTVDPASVTVFQDGSSKRRPRGFRRKCQDMQRYSMYYQGIPTPPMMGFDMMNQTNMPGGAIPESSLANLLQPYQAEHDDLLEKRNAKIHVRRKCGVPFHPYYYQNSPFSNAMMGYEGMNQQNPNVPPVSLGSNNSTVQGLQSYLTPEQMMMSSINATPAHYSYAMTSSSPALNFSVAGMNGGHYLTSCAVSGTPGLGPSSPMNSPVPGSDFGGVATTASPAVYGGNGADIGPNVPPWPGMCGVGHAEQEYIKQSLSPASATSSLSPNAVPPGSPCTSDAASYATTGSEQVCQRLLAGESTELQQVSDSPPINQWSVRLPSSLPSTNCDRNSYSINQQTNGSSPVNNGSLPSMTSLCSSLSPSMPAAPQGSSYTDSKYFLCSGGSSTYAQ</sequence>
<dbReference type="GO" id="GO:0009887">
    <property type="term" value="P:animal organ morphogenesis"/>
    <property type="evidence" value="ECO:0007669"/>
    <property type="project" value="TreeGrafter"/>
</dbReference>
<feature type="compositionally biased region" description="Low complexity" evidence="5">
    <location>
        <begin position="550"/>
        <end position="562"/>
    </location>
</feature>
<gene>
    <name evidence="7" type="ORF">X975_13437</name>
</gene>
<dbReference type="InterPro" id="IPR001766">
    <property type="entry name" value="Fork_head_dom"/>
</dbReference>
<keyword evidence="2 4" id="KW-0238">DNA-binding</keyword>
<feature type="non-terminal residue" evidence="7">
    <location>
        <position position="685"/>
    </location>
</feature>
<feature type="region of interest" description="Disordered" evidence="5">
    <location>
        <begin position="598"/>
        <end position="645"/>
    </location>
</feature>
<evidence type="ECO:0000259" key="6">
    <source>
        <dbReference type="PROSITE" id="PS50039"/>
    </source>
</evidence>
<evidence type="ECO:0000313" key="8">
    <source>
        <dbReference type="Proteomes" id="UP000054359"/>
    </source>
</evidence>
<evidence type="ECO:0000256" key="4">
    <source>
        <dbReference type="PROSITE-ProRule" id="PRU00089"/>
    </source>
</evidence>
<dbReference type="STRING" id="407821.A0A087TN17"/>
<comment type="subcellular location">
    <subcellularLocation>
        <location evidence="1 4">Nucleus</location>
    </subcellularLocation>
</comment>
<feature type="compositionally biased region" description="Low complexity" evidence="5">
    <location>
        <begin position="156"/>
        <end position="166"/>
    </location>
</feature>
<dbReference type="InterPro" id="IPR030456">
    <property type="entry name" value="TF_fork_head_CS_2"/>
</dbReference>
<dbReference type="SUPFAM" id="SSF46785">
    <property type="entry name" value="Winged helix' DNA-binding domain"/>
    <property type="match status" value="1"/>
</dbReference>
<dbReference type="Gene3D" id="1.10.10.10">
    <property type="entry name" value="Winged helix-like DNA-binding domain superfamily/Winged helix DNA-binding domain"/>
    <property type="match status" value="1"/>
</dbReference>
<evidence type="ECO:0000256" key="2">
    <source>
        <dbReference type="ARBA" id="ARBA00023125"/>
    </source>
</evidence>
<dbReference type="GO" id="GO:0000981">
    <property type="term" value="F:DNA-binding transcription factor activity, RNA polymerase II-specific"/>
    <property type="evidence" value="ECO:0007669"/>
    <property type="project" value="TreeGrafter"/>
</dbReference>
<keyword evidence="8" id="KW-1185">Reference proteome</keyword>
<feature type="domain" description="Fork-head" evidence="6">
    <location>
        <begin position="223"/>
        <end position="317"/>
    </location>
</feature>
<evidence type="ECO:0000256" key="3">
    <source>
        <dbReference type="ARBA" id="ARBA00023242"/>
    </source>
</evidence>
<dbReference type="InterPro" id="IPR051770">
    <property type="entry name" value="Forkhead_box_regulator"/>
</dbReference>
<reference evidence="7 8" key="1">
    <citation type="submission" date="2013-11" db="EMBL/GenBank/DDBJ databases">
        <title>Genome sequencing of Stegodyphus mimosarum.</title>
        <authorList>
            <person name="Bechsgaard J."/>
        </authorList>
    </citation>
    <scope>NUCLEOTIDE SEQUENCE [LARGE SCALE GENOMIC DNA]</scope>
</reference>
<dbReference type="FunFam" id="1.10.10.10:FF:000071">
    <property type="entry name" value="Forkhead box F1"/>
    <property type="match status" value="1"/>
</dbReference>
<dbReference type="SMART" id="SM00339">
    <property type="entry name" value="FH"/>
    <property type="match status" value="1"/>
</dbReference>
<name>A0A087TN17_STEMI</name>
<dbReference type="PRINTS" id="PR00053">
    <property type="entry name" value="FORKHEAD"/>
</dbReference>